<dbReference type="EnsemblProtists" id="HpaT805263">
    <property type="protein sequence ID" value="HpaP805263"/>
    <property type="gene ID" value="HpaG805263"/>
</dbReference>
<reference evidence="1" key="2">
    <citation type="submission" date="2015-06" db="UniProtKB">
        <authorList>
            <consortium name="EnsemblProtists"/>
        </authorList>
    </citation>
    <scope>IDENTIFICATION</scope>
    <source>
        <strain evidence="1">Emoy2</strain>
    </source>
</reference>
<dbReference type="VEuPathDB" id="FungiDB:HpaG805263"/>
<evidence type="ECO:0000313" key="1">
    <source>
        <dbReference type="EnsemblProtists" id="HpaP805263"/>
    </source>
</evidence>
<protein>
    <submittedName>
        <fullName evidence="1">Uncharacterized protein</fullName>
    </submittedName>
</protein>
<evidence type="ECO:0000313" key="2">
    <source>
        <dbReference type="Proteomes" id="UP000011713"/>
    </source>
</evidence>
<dbReference type="InParanoid" id="M4BG42"/>
<sequence>MPEKYCPVHLGIRTTWYCPLWWGLHISSRLAAIPVPEAPDCSLSGVHASSRGYSSVVLGFPGGTIET</sequence>
<reference evidence="2" key="1">
    <citation type="journal article" date="2010" name="Science">
        <title>Signatures of adaptation to obligate biotrophy in the Hyaloperonospora arabidopsidis genome.</title>
        <authorList>
            <person name="Baxter L."/>
            <person name="Tripathy S."/>
            <person name="Ishaque N."/>
            <person name="Boot N."/>
            <person name="Cabral A."/>
            <person name="Kemen E."/>
            <person name="Thines M."/>
            <person name="Ah-Fong A."/>
            <person name="Anderson R."/>
            <person name="Badejoko W."/>
            <person name="Bittner-Eddy P."/>
            <person name="Boore J.L."/>
            <person name="Chibucos M.C."/>
            <person name="Coates M."/>
            <person name="Dehal P."/>
            <person name="Delehaunty K."/>
            <person name="Dong S."/>
            <person name="Downton P."/>
            <person name="Dumas B."/>
            <person name="Fabro G."/>
            <person name="Fronick C."/>
            <person name="Fuerstenberg S.I."/>
            <person name="Fulton L."/>
            <person name="Gaulin E."/>
            <person name="Govers F."/>
            <person name="Hughes L."/>
            <person name="Humphray S."/>
            <person name="Jiang R.H."/>
            <person name="Judelson H."/>
            <person name="Kamoun S."/>
            <person name="Kyung K."/>
            <person name="Meijer H."/>
            <person name="Minx P."/>
            <person name="Morris P."/>
            <person name="Nelson J."/>
            <person name="Phuntumart V."/>
            <person name="Qutob D."/>
            <person name="Rehmany A."/>
            <person name="Rougon-Cardoso A."/>
            <person name="Ryden P."/>
            <person name="Torto-Alalibo T."/>
            <person name="Studholme D."/>
            <person name="Wang Y."/>
            <person name="Win J."/>
            <person name="Wood J."/>
            <person name="Clifton S.W."/>
            <person name="Rogers J."/>
            <person name="Van den Ackerveken G."/>
            <person name="Jones J.D."/>
            <person name="McDowell J.M."/>
            <person name="Beynon J."/>
            <person name="Tyler B.M."/>
        </authorList>
    </citation>
    <scope>NUCLEOTIDE SEQUENCE [LARGE SCALE GENOMIC DNA]</scope>
    <source>
        <strain evidence="2">Emoy2</strain>
    </source>
</reference>
<dbReference type="Proteomes" id="UP000011713">
    <property type="component" value="Unassembled WGS sequence"/>
</dbReference>
<dbReference type="EMBL" id="JH598226">
    <property type="status" value="NOT_ANNOTATED_CDS"/>
    <property type="molecule type" value="Genomic_DNA"/>
</dbReference>
<accession>M4BG42</accession>
<dbReference type="AlphaFoldDB" id="M4BG42"/>
<organism evidence="1 2">
    <name type="scientific">Hyaloperonospora arabidopsidis (strain Emoy2)</name>
    <name type="common">Downy mildew agent</name>
    <name type="synonym">Peronospora arabidopsidis</name>
    <dbReference type="NCBI Taxonomy" id="559515"/>
    <lineage>
        <taxon>Eukaryota</taxon>
        <taxon>Sar</taxon>
        <taxon>Stramenopiles</taxon>
        <taxon>Oomycota</taxon>
        <taxon>Peronosporomycetes</taxon>
        <taxon>Peronosporales</taxon>
        <taxon>Peronosporaceae</taxon>
        <taxon>Hyaloperonospora</taxon>
    </lineage>
</organism>
<proteinExistence type="predicted"/>
<name>M4BG42_HYAAE</name>
<dbReference type="HOGENOM" id="CLU_2817927_0_0_1"/>
<keyword evidence="2" id="KW-1185">Reference proteome</keyword>